<organism evidence="1 2">
    <name type="scientific">Sphingobium algorifonticola</name>
    <dbReference type="NCBI Taxonomy" id="2008318"/>
    <lineage>
        <taxon>Bacteria</taxon>
        <taxon>Pseudomonadati</taxon>
        <taxon>Pseudomonadota</taxon>
        <taxon>Alphaproteobacteria</taxon>
        <taxon>Sphingomonadales</taxon>
        <taxon>Sphingomonadaceae</taxon>
        <taxon>Sphingobium</taxon>
    </lineage>
</organism>
<evidence type="ECO:0000313" key="1">
    <source>
        <dbReference type="EMBL" id="RVT39635.1"/>
    </source>
</evidence>
<accession>A0A437J4K7</accession>
<sequence>MRRSKSEVVMKSAVENGMILWMWPLTAVELASDWVETMSSARSVIEMRMPLISATLIDPFNADQRELTRMLTEKTSAFGRSQRSIASARERLRKTGGANARAFGRLWEGGWLNWSAWTQVAERNLEIWATLAALPTAALAPVHSAATMNARRLRAKGAAKR</sequence>
<dbReference type="EMBL" id="RZUL01000006">
    <property type="protein sequence ID" value="RVT39635.1"/>
    <property type="molecule type" value="Genomic_DNA"/>
</dbReference>
<protein>
    <submittedName>
        <fullName evidence="1">Uncharacterized protein</fullName>
    </submittedName>
</protein>
<evidence type="ECO:0000313" key="2">
    <source>
        <dbReference type="Proteomes" id="UP000282977"/>
    </source>
</evidence>
<proteinExistence type="predicted"/>
<comment type="caution">
    <text evidence="1">The sequence shown here is derived from an EMBL/GenBank/DDBJ whole genome shotgun (WGS) entry which is preliminary data.</text>
</comment>
<keyword evidence="2" id="KW-1185">Reference proteome</keyword>
<reference evidence="1 2" key="1">
    <citation type="submission" date="2019-01" db="EMBL/GenBank/DDBJ databases">
        <authorList>
            <person name="Chen W.-M."/>
        </authorList>
    </citation>
    <scope>NUCLEOTIDE SEQUENCE [LARGE SCALE GENOMIC DNA]</scope>
    <source>
        <strain evidence="1 2">TLA-22</strain>
    </source>
</reference>
<name>A0A437J4K7_9SPHN</name>
<gene>
    <name evidence="1" type="ORF">ENE74_14845</name>
</gene>
<dbReference type="Proteomes" id="UP000282977">
    <property type="component" value="Unassembled WGS sequence"/>
</dbReference>
<dbReference type="OrthoDB" id="7190810at2"/>
<dbReference type="RefSeq" id="WP_127691711.1">
    <property type="nucleotide sequence ID" value="NZ_RZUL01000006.1"/>
</dbReference>
<dbReference type="AlphaFoldDB" id="A0A437J4K7"/>